<keyword evidence="4 8" id="KW-0560">Oxidoreductase</keyword>
<dbReference type="SUPFAM" id="SSF48264">
    <property type="entry name" value="Cytochrome P450"/>
    <property type="match status" value="1"/>
</dbReference>
<protein>
    <recommendedName>
        <fullName evidence="11">Cytochrome P450</fullName>
    </recommendedName>
</protein>
<dbReference type="PANTHER" id="PTHR24305">
    <property type="entry name" value="CYTOCHROME P450"/>
    <property type="match status" value="1"/>
</dbReference>
<dbReference type="PRINTS" id="PR00463">
    <property type="entry name" value="EP450I"/>
</dbReference>
<evidence type="ECO:0000256" key="4">
    <source>
        <dbReference type="ARBA" id="ARBA00023002"/>
    </source>
</evidence>
<accession>A0A8H3J9U6</accession>
<comment type="caution">
    <text evidence="9">The sequence shown here is derived from an EMBL/GenBank/DDBJ whole genome shotgun (WGS) entry which is preliminary data.</text>
</comment>
<evidence type="ECO:0000256" key="1">
    <source>
        <dbReference type="ARBA" id="ARBA00001971"/>
    </source>
</evidence>
<dbReference type="OrthoDB" id="3945418at2759"/>
<keyword evidence="10" id="KW-1185">Reference proteome</keyword>
<comment type="similarity">
    <text evidence="2 8">Belongs to the cytochrome P450 family.</text>
</comment>
<dbReference type="EMBL" id="CAJPDR010001087">
    <property type="protein sequence ID" value="CAF9943525.1"/>
    <property type="molecule type" value="Genomic_DNA"/>
</dbReference>
<dbReference type="Gene3D" id="1.10.630.10">
    <property type="entry name" value="Cytochrome P450"/>
    <property type="match status" value="1"/>
</dbReference>
<evidence type="ECO:0000256" key="7">
    <source>
        <dbReference type="PIRSR" id="PIRSR602401-1"/>
    </source>
</evidence>
<name>A0A8H3J9U6_9LECA</name>
<dbReference type="PROSITE" id="PS00086">
    <property type="entry name" value="CYTOCHROME_P450"/>
    <property type="match status" value="1"/>
</dbReference>
<keyword evidence="5 7" id="KW-0408">Iron</keyword>
<dbReference type="Proteomes" id="UP000664203">
    <property type="component" value="Unassembled WGS sequence"/>
</dbReference>
<feature type="binding site" description="axial binding residue" evidence="7">
    <location>
        <position position="188"/>
    </location>
    <ligand>
        <name>heme</name>
        <dbReference type="ChEBI" id="CHEBI:30413"/>
    </ligand>
    <ligandPart>
        <name>Fe</name>
        <dbReference type="ChEBI" id="CHEBI:18248"/>
    </ligandPart>
</feature>
<dbReference type="PANTHER" id="PTHR24305:SF157">
    <property type="entry name" value="N-ACETYLTRYPTOPHAN 6-HYDROXYLASE IVOC-RELATED"/>
    <property type="match status" value="1"/>
</dbReference>
<dbReference type="Pfam" id="PF00067">
    <property type="entry name" value="p450"/>
    <property type="match status" value="1"/>
</dbReference>
<evidence type="ECO:0000256" key="6">
    <source>
        <dbReference type="ARBA" id="ARBA00023033"/>
    </source>
</evidence>
<dbReference type="CDD" id="cd11062">
    <property type="entry name" value="CYP58-like"/>
    <property type="match status" value="1"/>
</dbReference>
<dbReference type="InterPro" id="IPR002401">
    <property type="entry name" value="Cyt_P450_E_grp-I"/>
</dbReference>
<keyword evidence="3 7" id="KW-0479">Metal-binding</keyword>
<dbReference type="GO" id="GO:0020037">
    <property type="term" value="F:heme binding"/>
    <property type="evidence" value="ECO:0007669"/>
    <property type="project" value="InterPro"/>
</dbReference>
<proteinExistence type="inferred from homology"/>
<evidence type="ECO:0000313" key="9">
    <source>
        <dbReference type="EMBL" id="CAF9943525.1"/>
    </source>
</evidence>
<dbReference type="AlphaFoldDB" id="A0A8H3J9U6"/>
<comment type="cofactor">
    <cofactor evidence="1 7">
        <name>heme</name>
        <dbReference type="ChEBI" id="CHEBI:30413"/>
    </cofactor>
</comment>
<evidence type="ECO:0000313" key="10">
    <source>
        <dbReference type="Proteomes" id="UP000664203"/>
    </source>
</evidence>
<gene>
    <name evidence="9" type="ORF">ALECFALPRED_000544</name>
</gene>
<evidence type="ECO:0008006" key="11">
    <source>
        <dbReference type="Google" id="ProtNLM"/>
    </source>
</evidence>
<evidence type="ECO:0000256" key="2">
    <source>
        <dbReference type="ARBA" id="ARBA00010617"/>
    </source>
</evidence>
<dbReference type="GO" id="GO:0016705">
    <property type="term" value="F:oxidoreductase activity, acting on paired donors, with incorporation or reduction of molecular oxygen"/>
    <property type="evidence" value="ECO:0007669"/>
    <property type="project" value="InterPro"/>
</dbReference>
<evidence type="ECO:0000256" key="3">
    <source>
        <dbReference type="ARBA" id="ARBA00022723"/>
    </source>
</evidence>
<dbReference type="InterPro" id="IPR036396">
    <property type="entry name" value="Cyt_P450_sf"/>
</dbReference>
<dbReference type="GO" id="GO:0005506">
    <property type="term" value="F:iron ion binding"/>
    <property type="evidence" value="ECO:0007669"/>
    <property type="project" value="InterPro"/>
</dbReference>
<sequence length="246" mass="27835">MAKKHIADAKYERVSSKGKETYGRISLFRHIFNSDMAESELSIDRLAKEAQVMLGAGTASTARTLDFILYYILANHQIRSTLREELRDTMAGYPEKKPSWADLEKLPYLQGIIKEGLRLPRVSPDAPLQYKQWTIPAGVPVGMSAYMMHSDPLVYDKPFEFIPERWLGGGNSLMKRNFVPFSRGSRNCLGMNLAYAELNFVLSVLFRPEGPAIDLFETDESDVVQAHDFLIPLPKLDTKGVRVIVH</sequence>
<dbReference type="PRINTS" id="PR00385">
    <property type="entry name" value="P450"/>
</dbReference>
<evidence type="ECO:0000256" key="5">
    <source>
        <dbReference type="ARBA" id="ARBA00023004"/>
    </source>
</evidence>
<reference evidence="9" key="1">
    <citation type="submission" date="2021-03" db="EMBL/GenBank/DDBJ databases">
        <authorList>
            <person name="Tagirdzhanova G."/>
        </authorList>
    </citation>
    <scope>NUCLEOTIDE SEQUENCE</scope>
</reference>
<dbReference type="InterPro" id="IPR001128">
    <property type="entry name" value="Cyt_P450"/>
</dbReference>
<dbReference type="InterPro" id="IPR017972">
    <property type="entry name" value="Cyt_P450_CS"/>
</dbReference>
<dbReference type="GO" id="GO:0004497">
    <property type="term" value="F:monooxygenase activity"/>
    <property type="evidence" value="ECO:0007669"/>
    <property type="project" value="UniProtKB-KW"/>
</dbReference>
<evidence type="ECO:0000256" key="8">
    <source>
        <dbReference type="RuleBase" id="RU000461"/>
    </source>
</evidence>
<keyword evidence="7 8" id="KW-0349">Heme</keyword>
<keyword evidence="6 8" id="KW-0503">Monooxygenase</keyword>
<organism evidence="9 10">
    <name type="scientific">Alectoria fallacina</name>
    <dbReference type="NCBI Taxonomy" id="1903189"/>
    <lineage>
        <taxon>Eukaryota</taxon>
        <taxon>Fungi</taxon>
        <taxon>Dikarya</taxon>
        <taxon>Ascomycota</taxon>
        <taxon>Pezizomycotina</taxon>
        <taxon>Lecanoromycetes</taxon>
        <taxon>OSLEUM clade</taxon>
        <taxon>Lecanoromycetidae</taxon>
        <taxon>Lecanorales</taxon>
        <taxon>Lecanorineae</taxon>
        <taxon>Parmeliaceae</taxon>
        <taxon>Alectoria</taxon>
    </lineage>
</organism>
<dbReference type="InterPro" id="IPR050121">
    <property type="entry name" value="Cytochrome_P450_monoxygenase"/>
</dbReference>